<dbReference type="CDD" id="cd06225">
    <property type="entry name" value="HAMP"/>
    <property type="match status" value="1"/>
</dbReference>
<dbReference type="Proteomes" id="UP000032266">
    <property type="component" value="Chromosome"/>
</dbReference>
<evidence type="ECO:0000259" key="7">
    <source>
        <dbReference type="PROSITE" id="PS50111"/>
    </source>
</evidence>
<feature type="region of interest" description="Disordered" evidence="5">
    <location>
        <begin position="395"/>
        <end position="455"/>
    </location>
</feature>
<proteinExistence type="inferred from homology"/>
<dbReference type="STRING" id="1445510.YC6258_01595"/>
<dbReference type="SUPFAM" id="SSF58104">
    <property type="entry name" value="Methyl-accepting chemotaxis protein (MCP) signaling domain"/>
    <property type="match status" value="1"/>
</dbReference>
<name>A0A0C5VJT4_9GAMM</name>
<dbReference type="HOGENOM" id="CLU_000445_107_27_6"/>
<keyword evidence="6" id="KW-0472">Membrane</keyword>
<dbReference type="SMART" id="SM00304">
    <property type="entry name" value="HAMP"/>
    <property type="match status" value="1"/>
</dbReference>
<sequence>MKLQLTVVQRVVISFLLVGFLLLGIGFTAIVSQKKALRTVEFYNTELTPNIINHAELSVAVLSANKALTQFSKSNEDTRLDSYRGEFTEAMDRYQRVIRQVNVDNDGLTKANNLVQQFQQAANDFMLQHRQTLKLISEETARLEKFNSEVFFMAGDIKELIEAAQDNNEDLWNLGSAEKTALGVSSAISAIRNLNSAADYGEKIAFADSMLSDYKSKVDQLGKVDQQNNGILTHYYDVLRAEVQSDDGLIKLHGRILTQQTGQEQALEQITDNVSQVQTLLEGEFDALQVSSNREASRAIDRTRQSIMVLEVLLALALFIAVVVTFNVASSIRKPLNGLQDFLNKVSKGDLTGLIRNHRNDEFGQIARSVDVLVEWLREMISGIHKDSSQLLEIAERSDSSSKTVSETATEQKHRTESVTTAVSTMQSESHEMVDNASRSSQEVNRLNDSARDNRRNMEKNIALISELGQNQSSATQVVADLQKATETISSILSVIEGISEQTNLLALNAAIEAARAGDQGRGFAVVADEVRNLARKTQDSTEEIHRMITSLIEQAGKTSELMQVNESLAQQCVQQSTSTGHALEEMLNGLAQISAMSGAIVNAAEKQNVAAYDVMENIRAIARMAQNAVDQSQVSVQDNIELKQFADHLYSLIKQFKV</sequence>
<accession>A0A0C5VJT4</accession>
<organism evidence="9 10">
    <name type="scientific">Gynuella sunshinyii YC6258</name>
    <dbReference type="NCBI Taxonomy" id="1445510"/>
    <lineage>
        <taxon>Bacteria</taxon>
        <taxon>Pseudomonadati</taxon>
        <taxon>Pseudomonadota</taxon>
        <taxon>Gammaproteobacteria</taxon>
        <taxon>Oceanospirillales</taxon>
        <taxon>Saccharospirillaceae</taxon>
        <taxon>Gynuella</taxon>
    </lineage>
</organism>
<keyword evidence="10" id="KW-1185">Reference proteome</keyword>
<dbReference type="AlphaFoldDB" id="A0A0C5VJT4"/>
<feature type="compositionally biased region" description="Polar residues" evidence="5">
    <location>
        <begin position="418"/>
        <end position="428"/>
    </location>
</feature>
<dbReference type="PROSITE" id="PS50111">
    <property type="entry name" value="CHEMOTAXIS_TRANSDUC_2"/>
    <property type="match status" value="1"/>
</dbReference>
<dbReference type="GO" id="GO:0007165">
    <property type="term" value="P:signal transduction"/>
    <property type="evidence" value="ECO:0007669"/>
    <property type="project" value="UniProtKB-KW"/>
</dbReference>
<evidence type="ECO:0000256" key="1">
    <source>
        <dbReference type="ARBA" id="ARBA00004370"/>
    </source>
</evidence>
<dbReference type="PROSITE" id="PS50885">
    <property type="entry name" value="HAMP"/>
    <property type="match status" value="1"/>
</dbReference>
<evidence type="ECO:0000256" key="3">
    <source>
        <dbReference type="ARBA" id="ARBA00029447"/>
    </source>
</evidence>
<dbReference type="EMBL" id="CP007142">
    <property type="protein sequence ID" value="AJQ93643.1"/>
    <property type="molecule type" value="Genomic_DNA"/>
</dbReference>
<dbReference type="InterPro" id="IPR004089">
    <property type="entry name" value="MCPsignal_dom"/>
</dbReference>
<dbReference type="Gene3D" id="1.10.287.950">
    <property type="entry name" value="Methyl-accepting chemotaxis protein"/>
    <property type="match status" value="1"/>
</dbReference>
<reference evidence="9 10" key="1">
    <citation type="submission" date="2014-01" db="EMBL/GenBank/DDBJ databases">
        <title>Full genme sequencing of cellulolytic bacterium Gynuella sunshinyii YC6258T gen. nov., sp. nov.</title>
        <authorList>
            <person name="Khan H."/>
            <person name="Chung E.J."/>
            <person name="Chung Y.R."/>
        </authorList>
    </citation>
    <scope>NUCLEOTIDE SEQUENCE [LARGE SCALE GENOMIC DNA]</scope>
    <source>
        <strain evidence="9 10">YC6258</strain>
    </source>
</reference>
<dbReference type="PANTHER" id="PTHR32089:SF70">
    <property type="entry name" value="ENERGY TAXIS MODULATING METHYL ACCEPTING SENSORY TRANSDUCER"/>
    <property type="match status" value="1"/>
</dbReference>
<dbReference type="PANTHER" id="PTHR32089">
    <property type="entry name" value="METHYL-ACCEPTING CHEMOTAXIS PROTEIN MCPB"/>
    <property type="match status" value="1"/>
</dbReference>
<dbReference type="OrthoDB" id="5693655at2"/>
<dbReference type="FunFam" id="1.10.287.950:FF:000001">
    <property type="entry name" value="Methyl-accepting chemotaxis sensory transducer"/>
    <property type="match status" value="1"/>
</dbReference>
<evidence type="ECO:0000256" key="4">
    <source>
        <dbReference type="PROSITE-ProRule" id="PRU00284"/>
    </source>
</evidence>
<dbReference type="InterPro" id="IPR003660">
    <property type="entry name" value="HAMP_dom"/>
</dbReference>
<comment type="similarity">
    <text evidence="3">Belongs to the methyl-accepting chemotaxis (MCP) protein family.</text>
</comment>
<protein>
    <submittedName>
        <fullName evidence="9">Methyl-accepting chemotaxis protein</fullName>
    </submittedName>
</protein>
<feature type="domain" description="HAMP" evidence="8">
    <location>
        <begin position="330"/>
        <end position="382"/>
    </location>
</feature>
<dbReference type="PATRIC" id="fig|1445510.3.peg.1561"/>
<evidence type="ECO:0000256" key="6">
    <source>
        <dbReference type="SAM" id="Phobius"/>
    </source>
</evidence>
<dbReference type="GO" id="GO:0016020">
    <property type="term" value="C:membrane"/>
    <property type="evidence" value="ECO:0007669"/>
    <property type="project" value="UniProtKB-SubCell"/>
</dbReference>
<evidence type="ECO:0000256" key="2">
    <source>
        <dbReference type="ARBA" id="ARBA00023224"/>
    </source>
</evidence>
<evidence type="ECO:0000313" key="9">
    <source>
        <dbReference type="EMBL" id="AJQ93643.1"/>
    </source>
</evidence>
<dbReference type="RefSeq" id="WP_044616375.1">
    <property type="nucleotide sequence ID" value="NZ_CP007142.1"/>
</dbReference>
<keyword evidence="6" id="KW-1133">Transmembrane helix</keyword>
<dbReference type="Pfam" id="PF00672">
    <property type="entry name" value="HAMP"/>
    <property type="match status" value="1"/>
</dbReference>
<feature type="compositionally biased region" description="Polar residues" evidence="5">
    <location>
        <begin position="437"/>
        <end position="448"/>
    </location>
</feature>
<comment type="subcellular location">
    <subcellularLocation>
        <location evidence="1">Membrane</location>
    </subcellularLocation>
</comment>
<evidence type="ECO:0000259" key="8">
    <source>
        <dbReference type="PROSITE" id="PS50885"/>
    </source>
</evidence>
<feature type="domain" description="Methyl-accepting transducer" evidence="7">
    <location>
        <begin position="387"/>
        <end position="623"/>
    </location>
</feature>
<keyword evidence="2 4" id="KW-0807">Transducer</keyword>
<evidence type="ECO:0000313" key="10">
    <source>
        <dbReference type="Proteomes" id="UP000032266"/>
    </source>
</evidence>
<keyword evidence="6" id="KW-0812">Transmembrane</keyword>
<dbReference type="SMART" id="SM00283">
    <property type="entry name" value="MA"/>
    <property type="match status" value="1"/>
</dbReference>
<evidence type="ECO:0000256" key="5">
    <source>
        <dbReference type="SAM" id="MobiDB-lite"/>
    </source>
</evidence>
<gene>
    <name evidence="9" type="ORF">YC6258_01595</name>
</gene>
<feature type="transmembrane region" description="Helical" evidence="6">
    <location>
        <begin position="307"/>
        <end position="329"/>
    </location>
</feature>
<feature type="transmembrane region" description="Helical" evidence="6">
    <location>
        <begin position="12"/>
        <end position="31"/>
    </location>
</feature>
<dbReference type="Pfam" id="PF00015">
    <property type="entry name" value="MCPsignal"/>
    <property type="match status" value="1"/>
</dbReference>
<dbReference type="KEGG" id="gsn:YC6258_01595"/>
<dbReference type="GO" id="GO:0006935">
    <property type="term" value="P:chemotaxis"/>
    <property type="evidence" value="ECO:0007669"/>
    <property type="project" value="UniProtKB-ARBA"/>
</dbReference>